<dbReference type="EMBL" id="JBEPMU010000003">
    <property type="protein sequence ID" value="MET3652550.1"/>
    <property type="molecule type" value="Genomic_DNA"/>
</dbReference>
<keyword evidence="5" id="KW-1185">Reference proteome</keyword>
<feature type="transmembrane region" description="Helical" evidence="3">
    <location>
        <begin position="415"/>
        <end position="438"/>
    </location>
</feature>
<feature type="transmembrane region" description="Helical" evidence="3">
    <location>
        <begin position="187"/>
        <end position="206"/>
    </location>
</feature>
<evidence type="ECO:0008006" key="6">
    <source>
        <dbReference type="Google" id="ProtNLM"/>
    </source>
</evidence>
<feature type="transmembrane region" description="Helical" evidence="3">
    <location>
        <begin position="375"/>
        <end position="394"/>
    </location>
</feature>
<keyword evidence="3" id="KW-1133">Transmembrane helix</keyword>
<feature type="transmembrane region" description="Helical" evidence="3">
    <location>
        <begin position="159"/>
        <end position="175"/>
    </location>
</feature>
<proteinExistence type="predicted"/>
<feature type="transmembrane region" description="Helical" evidence="3">
    <location>
        <begin position="240"/>
        <end position="260"/>
    </location>
</feature>
<evidence type="ECO:0000313" key="4">
    <source>
        <dbReference type="EMBL" id="MET3652550.1"/>
    </source>
</evidence>
<feature type="transmembrane region" description="Helical" evidence="3">
    <location>
        <begin position="132"/>
        <end position="153"/>
    </location>
</feature>
<keyword evidence="1" id="KW-0677">Repeat</keyword>
<evidence type="ECO:0000313" key="5">
    <source>
        <dbReference type="Proteomes" id="UP001549184"/>
    </source>
</evidence>
<dbReference type="RefSeq" id="WP_354013953.1">
    <property type="nucleotide sequence ID" value="NZ_JBEPMU010000003.1"/>
</dbReference>
<comment type="caution">
    <text evidence="4">The sequence shown here is derived from an EMBL/GenBank/DDBJ whole genome shotgun (WGS) entry which is preliminary data.</text>
</comment>
<keyword evidence="2" id="KW-0802">TPR repeat</keyword>
<dbReference type="Proteomes" id="UP001549184">
    <property type="component" value="Unassembled WGS sequence"/>
</dbReference>
<feature type="transmembrane region" description="Helical" evidence="3">
    <location>
        <begin position="309"/>
        <end position="337"/>
    </location>
</feature>
<gene>
    <name evidence="4" type="ORF">ABIC75_002282</name>
</gene>
<dbReference type="PANTHER" id="PTHR44227:SF3">
    <property type="entry name" value="PROTEIN O-MANNOSYL-TRANSFERASE TMTC4"/>
    <property type="match status" value="1"/>
</dbReference>
<feature type="transmembrane region" description="Helical" evidence="3">
    <location>
        <begin position="349"/>
        <end position="369"/>
    </location>
</feature>
<feature type="transmembrane region" description="Helical" evidence="3">
    <location>
        <begin position="12"/>
        <end position="31"/>
    </location>
</feature>
<sequence length="665" mass="73673">MAEGSSQPRIGLRMVALALLVTTIVYWPGLYGGWLFDDYPNIVDNKGIQPQSANLPSLITAALSSPASDLKRPLASLSFATNFLLTGLDPFWMKLSNLVIHLINGLLIFLVARSLTRLADRHRPTKRTAEVFAGWVASCWLLLPINLTGVLYVVQRMESLANVFVLLGLLGYIVGRYRMQHENGSQLAGLGISAGSLIAGTVFGLMAKETAIMLPLYAFLIESILLGFGSRKSIKRDRRVIALFVVTLFVPFILGAAWLAPTLLQPEAWATRDFNISTRLLTEARVVVDYMVWTAFPLPSFLSFYHDDYIVSTGLLSPVGTSVCLCILAALIGLMLWMKKRRPLASTGIALFLGAQLLTATILPLELVYEHRNYFASFGLLLTIVDLLYLRTVSSTCIDTAAQDSQPRRTIDSQLALFALLALTLWWTTATALTAYAWGDPLRLSVELANRGPDSPRAQYELGRTYIIYSGYDPHSPYTKLAYPPLERAARISASSILPLQALIFMNSRMHLPLDPKWWDTMATKLKERRPGVQDESSLGALAHCAADRLCDLPPQEMTRAFQAALDHPNPTARLLSMYGEYAWNVLDNKQMGLEMTRRASDGAPHEAVYLMNLIKMEIAVGELNRAQDDLLRLRKLSIGGSLDSSVEQLATMLANRHKTLPPSF</sequence>
<organism evidence="4 5">
    <name type="scientific">Dyella japonica</name>
    <dbReference type="NCBI Taxonomy" id="231455"/>
    <lineage>
        <taxon>Bacteria</taxon>
        <taxon>Pseudomonadati</taxon>
        <taxon>Pseudomonadota</taxon>
        <taxon>Gammaproteobacteria</taxon>
        <taxon>Lysobacterales</taxon>
        <taxon>Rhodanobacteraceae</taxon>
        <taxon>Dyella</taxon>
    </lineage>
</organism>
<evidence type="ECO:0000256" key="1">
    <source>
        <dbReference type="ARBA" id="ARBA00022737"/>
    </source>
</evidence>
<keyword evidence="3" id="KW-0472">Membrane</keyword>
<dbReference type="InterPro" id="IPR052346">
    <property type="entry name" value="O-mannosyl-transferase_TMTC"/>
</dbReference>
<dbReference type="PANTHER" id="PTHR44227">
    <property type="match status" value="1"/>
</dbReference>
<feature type="transmembrane region" description="Helical" evidence="3">
    <location>
        <begin position="91"/>
        <end position="112"/>
    </location>
</feature>
<evidence type="ECO:0000256" key="2">
    <source>
        <dbReference type="ARBA" id="ARBA00022803"/>
    </source>
</evidence>
<protein>
    <recommendedName>
        <fullName evidence="6">Tetratricopeptide repeat protein</fullName>
    </recommendedName>
</protein>
<accession>A0ABV2JUN7</accession>
<feature type="transmembrane region" description="Helical" evidence="3">
    <location>
        <begin position="212"/>
        <end position="228"/>
    </location>
</feature>
<reference evidence="4 5" key="1">
    <citation type="submission" date="2024-06" db="EMBL/GenBank/DDBJ databases">
        <title>Sorghum-associated microbial communities from plants grown in Nebraska, USA.</title>
        <authorList>
            <person name="Schachtman D."/>
        </authorList>
    </citation>
    <scope>NUCLEOTIDE SEQUENCE [LARGE SCALE GENOMIC DNA]</scope>
    <source>
        <strain evidence="4 5">1073</strain>
    </source>
</reference>
<evidence type="ECO:0000256" key="3">
    <source>
        <dbReference type="SAM" id="Phobius"/>
    </source>
</evidence>
<name>A0ABV2JUN7_9GAMM</name>
<keyword evidence="3" id="KW-0812">Transmembrane</keyword>